<proteinExistence type="predicted"/>
<organism evidence="2 3">
    <name type="scientific">Cryoendolithus antarcticus</name>
    <dbReference type="NCBI Taxonomy" id="1507870"/>
    <lineage>
        <taxon>Eukaryota</taxon>
        <taxon>Fungi</taxon>
        <taxon>Dikarya</taxon>
        <taxon>Ascomycota</taxon>
        <taxon>Pezizomycotina</taxon>
        <taxon>Dothideomycetes</taxon>
        <taxon>Dothideomycetidae</taxon>
        <taxon>Cladosporiales</taxon>
        <taxon>Cladosporiaceae</taxon>
        <taxon>Cryoendolithus</taxon>
    </lineage>
</organism>
<name>A0A1V8STB7_9PEZI</name>
<reference evidence="3" key="1">
    <citation type="submission" date="2017-03" db="EMBL/GenBank/DDBJ databases">
        <title>Genomes of endolithic fungi from Antarctica.</title>
        <authorList>
            <person name="Coleine C."/>
            <person name="Masonjones S."/>
            <person name="Stajich J.E."/>
        </authorList>
    </citation>
    <scope>NUCLEOTIDE SEQUENCE [LARGE SCALE GENOMIC DNA]</scope>
    <source>
        <strain evidence="3">CCFEE 5527</strain>
    </source>
</reference>
<sequence>MPDDVLEDGAEDEEDAAEGGGVYAGGDTVTDVLNGILVVIPAPEGLEVTVDEAAEVELVDNREELVEATMNDIRLNDGEALSEADELVETKELDEDFELDGHEVVNEELADDIDVVEAPAGELYAGGPAKLPLLLEETDDDDRLDVEKGLVIAEEDIVELLVLLVLMRVLLLLDGALYPGGVAALVDEKLDMLGVELELPDLELELVASLDVLIAMEVVLLVVAPGDESGGGTKGLVVLTPELDELEGAVDEVDVP</sequence>
<comment type="caution">
    <text evidence="2">The sequence shown here is derived from an EMBL/GenBank/DDBJ whole genome shotgun (WGS) entry which is preliminary data.</text>
</comment>
<protein>
    <submittedName>
        <fullName evidence="2">Uncharacterized protein</fullName>
    </submittedName>
</protein>
<keyword evidence="3" id="KW-1185">Reference proteome</keyword>
<dbReference type="AlphaFoldDB" id="A0A1V8STB7"/>
<accession>A0A1V8STB7</accession>
<feature type="compositionally biased region" description="Acidic residues" evidence="1">
    <location>
        <begin position="1"/>
        <end position="17"/>
    </location>
</feature>
<dbReference type="InParanoid" id="A0A1V8STB7"/>
<gene>
    <name evidence="2" type="ORF">B0A48_11802</name>
</gene>
<evidence type="ECO:0000256" key="1">
    <source>
        <dbReference type="SAM" id="MobiDB-lite"/>
    </source>
</evidence>
<evidence type="ECO:0000313" key="3">
    <source>
        <dbReference type="Proteomes" id="UP000192596"/>
    </source>
</evidence>
<feature type="region of interest" description="Disordered" evidence="1">
    <location>
        <begin position="1"/>
        <end position="23"/>
    </location>
</feature>
<evidence type="ECO:0000313" key="2">
    <source>
        <dbReference type="EMBL" id="OQO02248.1"/>
    </source>
</evidence>
<dbReference type="Proteomes" id="UP000192596">
    <property type="component" value="Unassembled WGS sequence"/>
</dbReference>
<dbReference type="EMBL" id="NAJO01000028">
    <property type="protein sequence ID" value="OQO02248.1"/>
    <property type="molecule type" value="Genomic_DNA"/>
</dbReference>